<dbReference type="RefSeq" id="WP_346194381.1">
    <property type="nucleotide sequence ID" value="NZ_JBDJHV010000013.1"/>
</dbReference>
<dbReference type="EMBL" id="JBDQQU010000004">
    <property type="protein sequence ID" value="MEO3954032.1"/>
    <property type="molecule type" value="Genomic_DNA"/>
</dbReference>
<evidence type="ECO:0000313" key="1">
    <source>
        <dbReference type="EMBL" id="MEO3954032.1"/>
    </source>
</evidence>
<name>A0ABV0H231_9NEIS</name>
<evidence type="ECO:0000313" key="2">
    <source>
        <dbReference type="Proteomes" id="UP001438292"/>
    </source>
</evidence>
<organism evidence="1 2">
    <name type="scientific">Chromobacterium piscinae</name>
    <dbReference type="NCBI Taxonomy" id="686831"/>
    <lineage>
        <taxon>Bacteria</taxon>
        <taxon>Pseudomonadati</taxon>
        <taxon>Pseudomonadota</taxon>
        <taxon>Betaproteobacteria</taxon>
        <taxon>Neisseriales</taxon>
        <taxon>Chromobacteriaceae</taxon>
        <taxon>Chromobacterium</taxon>
    </lineage>
</organism>
<sequence length="202" mass="22036">MSLDAQTRKLAAIAYGEASGANDANEIGGIAWAVANRARAWGGKTVDGLLAADPNYTYAVKDGNQRYAKLMKATEAAIAADPGMKLAVDSAKAALANSGNDPSNGAYWWDGKDFKSNFDNHPKVKDGFHITDPKHNIFDVKDVAHPTTIYWKVRDKKTGKEVNSKVRGKFQFVWESTAAYGSTIFWKHDADYIKATGGKAYR</sequence>
<accession>A0ABV0H231</accession>
<comment type="caution">
    <text evidence="1">The sequence shown here is derived from an EMBL/GenBank/DDBJ whole genome shotgun (WGS) entry which is preliminary data.</text>
</comment>
<dbReference type="Proteomes" id="UP001438292">
    <property type="component" value="Unassembled WGS sequence"/>
</dbReference>
<reference evidence="1 2" key="1">
    <citation type="submission" date="2024-05" db="EMBL/GenBank/DDBJ databases">
        <authorList>
            <person name="De Oliveira J.P."/>
            <person name="Noriler S.A."/>
            <person name="De Oliveira A.G."/>
            <person name="Sipoli D.S."/>
        </authorList>
    </citation>
    <scope>NUCLEOTIDE SEQUENCE [LARGE SCALE GENOMIC DNA]</scope>
    <source>
        <strain evidence="1 2">LABIM186</strain>
    </source>
</reference>
<gene>
    <name evidence="1" type="ORF">ABH309_06150</name>
</gene>
<keyword evidence="2" id="KW-1185">Reference proteome</keyword>
<proteinExistence type="predicted"/>
<protein>
    <submittedName>
        <fullName evidence="1">Uncharacterized protein</fullName>
    </submittedName>
</protein>